<comment type="caution">
    <text evidence="4">The sequence shown here is derived from an EMBL/GenBank/DDBJ whole genome shotgun (WGS) entry which is preliminary data.</text>
</comment>
<dbReference type="GO" id="GO:0006635">
    <property type="term" value="P:fatty acid beta-oxidation"/>
    <property type="evidence" value="ECO:0007669"/>
    <property type="project" value="TreeGrafter"/>
</dbReference>
<protein>
    <recommendedName>
        <fullName evidence="6">2,3-dehydroadipyl-CoA hydratase</fullName>
    </recommendedName>
</protein>
<gene>
    <name evidence="4" type="ORF">C1H70_15075</name>
</gene>
<dbReference type="InterPro" id="IPR014748">
    <property type="entry name" value="Enoyl-CoA_hydra_C"/>
</dbReference>
<dbReference type="PANTHER" id="PTHR11941:SF54">
    <property type="entry name" value="ENOYL-COA HYDRATASE, MITOCHONDRIAL"/>
    <property type="match status" value="1"/>
</dbReference>
<dbReference type="AlphaFoldDB" id="A0A2N7UCG0"/>
<dbReference type="InterPro" id="IPR029045">
    <property type="entry name" value="ClpP/crotonase-like_dom_sf"/>
</dbReference>
<evidence type="ECO:0000256" key="1">
    <source>
        <dbReference type="ARBA" id="ARBA00005254"/>
    </source>
</evidence>
<evidence type="ECO:0000313" key="5">
    <source>
        <dbReference type="Proteomes" id="UP000235547"/>
    </source>
</evidence>
<dbReference type="EMBL" id="PNRG01000033">
    <property type="protein sequence ID" value="PMR78100.1"/>
    <property type="molecule type" value="Genomic_DNA"/>
</dbReference>
<keyword evidence="5" id="KW-1185">Reference proteome</keyword>
<reference evidence="4 5" key="1">
    <citation type="submission" date="2018-01" db="EMBL/GenBank/DDBJ databases">
        <title>Halomonas endophytica sp. nov., isolated from storage liquid in the stems of Populus euphratica.</title>
        <authorList>
            <person name="Chen C."/>
        </authorList>
    </citation>
    <scope>NUCLEOTIDE SEQUENCE [LARGE SCALE GENOMIC DNA]</scope>
    <source>
        <strain evidence="4 5">BZ-SZ-XJ27</strain>
    </source>
</reference>
<dbReference type="Proteomes" id="UP000235547">
    <property type="component" value="Unassembled WGS sequence"/>
</dbReference>
<dbReference type="InterPro" id="IPR001753">
    <property type="entry name" value="Enoyl-CoA_hydra/iso"/>
</dbReference>
<dbReference type="PROSITE" id="PS00166">
    <property type="entry name" value="ENOYL_COA_HYDRATASE"/>
    <property type="match status" value="1"/>
</dbReference>
<name>A0A2N7UCG0_9GAMM</name>
<accession>A0A2N7UCG0</accession>
<dbReference type="SUPFAM" id="SSF52096">
    <property type="entry name" value="ClpP/crotonase"/>
    <property type="match status" value="1"/>
</dbReference>
<comment type="similarity">
    <text evidence="1 3">Belongs to the enoyl-CoA hydratase/isomerase family.</text>
</comment>
<evidence type="ECO:0000313" key="4">
    <source>
        <dbReference type="EMBL" id="PMR78100.1"/>
    </source>
</evidence>
<proteinExistence type="inferred from homology"/>
<organism evidence="4 5">
    <name type="scientific">Halomonas urumqiensis</name>
    <dbReference type="NCBI Taxonomy" id="1684789"/>
    <lineage>
        <taxon>Bacteria</taxon>
        <taxon>Pseudomonadati</taxon>
        <taxon>Pseudomonadota</taxon>
        <taxon>Gammaproteobacteria</taxon>
        <taxon>Oceanospirillales</taxon>
        <taxon>Halomonadaceae</taxon>
        <taxon>Halomonas</taxon>
    </lineage>
</organism>
<dbReference type="CDD" id="cd06558">
    <property type="entry name" value="crotonase-like"/>
    <property type="match status" value="1"/>
</dbReference>
<dbReference type="Gene3D" id="3.90.226.10">
    <property type="entry name" value="2-enoyl-CoA Hydratase, Chain A, domain 1"/>
    <property type="match status" value="1"/>
</dbReference>
<dbReference type="Gene3D" id="1.10.12.10">
    <property type="entry name" value="Lyase 2-enoyl-coa Hydratase, Chain A, domain 2"/>
    <property type="match status" value="1"/>
</dbReference>
<dbReference type="PANTHER" id="PTHR11941">
    <property type="entry name" value="ENOYL-COA HYDRATASE-RELATED"/>
    <property type="match status" value="1"/>
</dbReference>
<dbReference type="Pfam" id="PF00378">
    <property type="entry name" value="ECH_1"/>
    <property type="match status" value="1"/>
</dbReference>
<dbReference type="FunFam" id="1.10.12.10:FF:000001">
    <property type="entry name" value="Probable enoyl-CoA hydratase, mitochondrial"/>
    <property type="match status" value="1"/>
</dbReference>
<evidence type="ECO:0008006" key="6">
    <source>
        <dbReference type="Google" id="ProtNLM"/>
    </source>
</evidence>
<dbReference type="FunFam" id="3.90.226.10:FF:000009">
    <property type="entry name" value="Carnitinyl-CoA dehydratase"/>
    <property type="match status" value="1"/>
</dbReference>
<sequence length="279" mass="29672">MVESILARVMSLATRENNVSTSTQASLDVSIRDQVAVLTLQRPAARNALNTELMLGLADAAERADSDPAVRCLVITGSEGNFAAGADIDELAARGAADGPGDPRVSAWQRLQRLDKPVIAAVEGYCLGGGCELALSADLLVVAEDAKLGQPEIRLGIIPGAGGLHRLAITLGKTRAMHLALTGDTFSGREAFEWGLASQCCEMGQALATAMATANRLTKGAPLAQRLAKRAVLSATEEMHRQGFEMARRSFEVLLSSPDKEEGMRAFREKRKPRFGETS</sequence>
<dbReference type="InterPro" id="IPR018376">
    <property type="entry name" value="Enoyl-CoA_hyd/isom_CS"/>
</dbReference>
<dbReference type="GO" id="GO:0016836">
    <property type="term" value="F:hydro-lyase activity"/>
    <property type="evidence" value="ECO:0007669"/>
    <property type="project" value="UniProtKB-ARBA"/>
</dbReference>
<evidence type="ECO:0000256" key="2">
    <source>
        <dbReference type="ARBA" id="ARBA00023239"/>
    </source>
</evidence>
<keyword evidence="2" id="KW-0456">Lyase</keyword>
<evidence type="ECO:0000256" key="3">
    <source>
        <dbReference type="RuleBase" id="RU003707"/>
    </source>
</evidence>